<reference evidence="1 2" key="1">
    <citation type="journal article" date="2019" name="Front. Microbiol.">
        <title>Genomic Features for Desiccation Tolerance and Sugar Biosynthesis in the Extremophile Gloeocapsopsis sp. UTEX B3054.</title>
        <authorList>
            <person name="Urrejola C."/>
            <person name="Alcorta J."/>
            <person name="Salas L."/>
            <person name="Vasquez M."/>
            <person name="Polz M.F."/>
            <person name="Vicuna R."/>
            <person name="Diez B."/>
        </authorList>
    </citation>
    <scope>NUCLEOTIDE SEQUENCE [LARGE SCALE GENOMIC DNA]</scope>
    <source>
        <strain evidence="1 2">1H9</strain>
    </source>
</reference>
<dbReference type="Proteomes" id="UP000441797">
    <property type="component" value="Unassembled WGS sequence"/>
</dbReference>
<sequence length="442" mass="48112">MSFSRRRFLTLAGATTAGTVLASPLQMLYARVANGQTILAEGYGPLISDPNGLLDLPRGFQYRAFSRVGDRMSDGRLVPDRHDGMAAFPGPQNTTILVRNHEHSPGDPTGVEAPDNLKYDPTNKGGTTTLIVGANRKLIRDYASLAGTYRNCAGGVTPWNSWISCEENTSTPATNRPGNANNVTKRHGYNFEVPSLADGLVNPEPLIAMGRFNHEAVAIDPRTGIVYETEDRGDGLFYRFIPRQPGNLTSGVLEALRIQGRPQAITKVGFPVGQKFAVDWVRIEDPDPATDSVRVEGFTKGAAQFSRGEGAWFGNNEVYFTCTNGGVAGFGQVWRYIPGTTSQDGGTIELFVESPSQEVLDFPDNIVVAPFNDLFLCEDGQGEQFVRGVTSQGELYSFARNALNTSEFAGACFSPNGQTMFLNIYRPGITFAIWGPWNSRKS</sequence>
<keyword evidence="2" id="KW-1185">Reference proteome</keyword>
<dbReference type="PANTHER" id="PTHR35399">
    <property type="entry name" value="SLR8030 PROTEIN"/>
    <property type="match status" value="1"/>
</dbReference>
<dbReference type="SUPFAM" id="SSF63825">
    <property type="entry name" value="YWTD domain"/>
    <property type="match status" value="1"/>
</dbReference>
<accession>A0A6N8FW88</accession>
<comment type="caution">
    <text evidence="1">The sequence shown here is derived from an EMBL/GenBank/DDBJ whole genome shotgun (WGS) entry which is preliminary data.</text>
</comment>
<dbReference type="OrthoDB" id="9801383at2"/>
<organism evidence="1 2">
    <name type="scientific">Gloeocapsopsis dulcis AAB1 = 1H9</name>
    <dbReference type="NCBI Taxonomy" id="1433147"/>
    <lineage>
        <taxon>Bacteria</taxon>
        <taxon>Bacillati</taxon>
        <taxon>Cyanobacteriota</taxon>
        <taxon>Cyanophyceae</taxon>
        <taxon>Oscillatoriophycideae</taxon>
        <taxon>Chroococcales</taxon>
        <taxon>Chroococcaceae</taxon>
        <taxon>Gloeocapsopsis</taxon>
        <taxon>Gloeocapsopsis dulcis</taxon>
    </lineage>
</organism>
<proteinExistence type="predicted"/>
<dbReference type="InterPro" id="IPR008557">
    <property type="entry name" value="PhoX"/>
</dbReference>
<dbReference type="AlphaFoldDB" id="A0A6N8FW88"/>
<gene>
    <name evidence="1" type="ORF">BWI75_12455</name>
</gene>
<evidence type="ECO:0000313" key="1">
    <source>
        <dbReference type="EMBL" id="MUL37129.1"/>
    </source>
</evidence>
<dbReference type="InterPro" id="IPR006311">
    <property type="entry name" value="TAT_signal"/>
</dbReference>
<protein>
    <submittedName>
        <fullName evidence="1">Phosphatase</fullName>
    </submittedName>
</protein>
<dbReference type="Pfam" id="PF05787">
    <property type="entry name" value="PhoX"/>
    <property type="match status" value="1"/>
</dbReference>
<dbReference type="RefSeq" id="WP_105219691.1">
    <property type="nucleotide sequence ID" value="NZ_CAWNSU010000044.1"/>
</dbReference>
<evidence type="ECO:0000313" key="2">
    <source>
        <dbReference type="Proteomes" id="UP000441797"/>
    </source>
</evidence>
<dbReference type="PROSITE" id="PS51318">
    <property type="entry name" value="TAT"/>
    <property type="match status" value="1"/>
</dbReference>
<name>A0A6N8FW88_9CHRO</name>
<dbReference type="PANTHER" id="PTHR35399:SF4">
    <property type="entry name" value="MEMBRANE PROTEIN"/>
    <property type="match status" value="1"/>
</dbReference>
<dbReference type="EMBL" id="NAPY01000017">
    <property type="protein sequence ID" value="MUL37129.1"/>
    <property type="molecule type" value="Genomic_DNA"/>
</dbReference>